<dbReference type="RefSeq" id="WP_022014746.1">
    <property type="nucleotide sequence ID" value="NZ_JAQDCV010000002.1"/>
</dbReference>
<evidence type="ECO:0000256" key="1">
    <source>
        <dbReference type="ARBA" id="ARBA00005953"/>
    </source>
</evidence>
<keyword evidence="2 3" id="KW-0378">Hydrolase</keyword>
<dbReference type="InterPro" id="IPR050563">
    <property type="entry name" value="4-hydroxybenzoyl-CoA_TE"/>
</dbReference>
<evidence type="ECO:0000256" key="2">
    <source>
        <dbReference type="ARBA" id="ARBA00022801"/>
    </source>
</evidence>
<dbReference type="PANTHER" id="PTHR31793:SF27">
    <property type="entry name" value="NOVEL THIOESTERASE SUPERFAMILY DOMAIN AND SAPOSIN A-TYPE DOMAIN CONTAINING PROTEIN (0610012H03RIK)"/>
    <property type="match status" value="1"/>
</dbReference>
<dbReference type="Proteomes" id="UP000050833">
    <property type="component" value="Unassembled WGS sequence"/>
</dbReference>
<comment type="similarity">
    <text evidence="1">Belongs to the 4-hydroxybenzoyl-CoA thioesterase family.</text>
</comment>
<dbReference type="Pfam" id="PF13279">
    <property type="entry name" value="4HBT_2"/>
    <property type="match status" value="1"/>
</dbReference>
<gene>
    <name evidence="3" type="ORF">APZ18_08830</name>
</gene>
<organism evidence="3 4">
    <name type="scientific">Butyribacter intestini</name>
    <dbReference type="NCBI Taxonomy" id="1703332"/>
    <lineage>
        <taxon>Bacteria</taxon>
        <taxon>Bacillati</taxon>
        <taxon>Bacillota</taxon>
        <taxon>Clostridia</taxon>
        <taxon>Lachnospirales</taxon>
        <taxon>Lachnospiraceae</taxon>
        <taxon>Butyribacter</taxon>
    </lineage>
</organism>
<dbReference type="EMBL" id="LLKB01000005">
    <property type="protein sequence ID" value="KQC84822.1"/>
    <property type="molecule type" value="Genomic_DNA"/>
</dbReference>
<dbReference type="Gene3D" id="3.10.129.10">
    <property type="entry name" value="Hotdog Thioesterase"/>
    <property type="match status" value="1"/>
</dbReference>
<name>A0AAW3JQW6_9FIRM</name>
<dbReference type="PANTHER" id="PTHR31793">
    <property type="entry name" value="4-HYDROXYBENZOYL-COA THIOESTERASE FAMILY MEMBER"/>
    <property type="match status" value="1"/>
</dbReference>
<protein>
    <submittedName>
        <fullName evidence="3">Acyl-CoA thioester hydrolase</fullName>
    </submittedName>
</protein>
<keyword evidence="4" id="KW-1185">Reference proteome</keyword>
<comment type="caution">
    <text evidence="3">The sequence shown here is derived from an EMBL/GenBank/DDBJ whole genome shotgun (WGS) entry which is preliminary data.</text>
</comment>
<evidence type="ECO:0000313" key="4">
    <source>
        <dbReference type="Proteomes" id="UP000050833"/>
    </source>
</evidence>
<accession>A0AAW3JQW6</accession>
<dbReference type="CDD" id="cd00586">
    <property type="entry name" value="4HBT"/>
    <property type="match status" value="1"/>
</dbReference>
<dbReference type="InterPro" id="IPR029069">
    <property type="entry name" value="HotDog_dom_sf"/>
</dbReference>
<dbReference type="NCBIfam" id="TIGR00051">
    <property type="entry name" value="YbgC/FadM family acyl-CoA thioesterase"/>
    <property type="match status" value="1"/>
</dbReference>
<dbReference type="InterPro" id="IPR006684">
    <property type="entry name" value="YbgC/YbaW"/>
</dbReference>
<evidence type="ECO:0000313" key="3">
    <source>
        <dbReference type="EMBL" id="KQC84822.1"/>
    </source>
</evidence>
<dbReference type="GO" id="GO:0047617">
    <property type="term" value="F:fatty acyl-CoA hydrolase activity"/>
    <property type="evidence" value="ECO:0007669"/>
    <property type="project" value="TreeGrafter"/>
</dbReference>
<dbReference type="AlphaFoldDB" id="A0AAW3JQW6"/>
<reference evidence="3 4" key="1">
    <citation type="submission" date="2015-10" db="EMBL/GenBank/DDBJ databases">
        <title>Butyribacter intestini gen. nov., sp. nov., a butyric acid-producing bacterium of the family Lachnospiraceae isolated from the human faeces.</title>
        <authorList>
            <person name="Zou Y."/>
            <person name="Xue W."/>
            <person name="Luo G."/>
            <person name="Lv M."/>
        </authorList>
    </citation>
    <scope>NUCLEOTIDE SEQUENCE [LARGE SCALE GENOMIC DNA]</scope>
    <source>
        <strain evidence="3 4">TF01-11</strain>
    </source>
</reference>
<proteinExistence type="inferred from homology"/>
<dbReference type="PIRSF" id="PIRSF003230">
    <property type="entry name" value="YbgC"/>
    <property type="match status" value="1"/>
</dbReference>
<sequence>MDEKGTVYEHTINYYETDRMGIVHHSNYIRFFEEARIDYLKKIGLDYKKVEDMGLIMPVLGVECKYIKPLHFGDKAIISSRLVKYNGMKLSVEYNITNEAGELVTTGKSEHCLLDADMKPVNIKRNYPDIYKRLKEEVDL</sequence>
<dbReference type="SUPFAM" id="SSF54637">
    <property type="entry name" value="Thioesterase/thiol ester dehydrase-isomerase"/>
    <property type="match status" value="1"/>
</dbReference>